<evidence type="ECO:0000313" key="7">
    <source>
        <dbReference type="EMBL" id="KAK1803431.1"/>
    </source>
</evidence>
<dbReference type="AlphaFoldDB" id="A0AAD9E365"/>
<evidence type="ECO:0000256" key="3">
    <source>
        <dbReference type="ARBA" id="ARBA00023038"/>
    </source>
</evidence>
<feature type="domain" description="LIM zinc-binding" evidence="6">
    <location>
        <begin position="355"/>
        <end position="415"/>
    </location>
</feature>
<feature type="region of interest" description="Disordered" evidence="5">
    <location>
        <begin position="77"/>
        <end position="142"/>
    </location>
</feature>
<dbReference type="Pfam" id="PF00412">
    <property type="entry name" value="LIM"/>
    <property type="match status" value="1"/>
</dbReference>
<dbReference type="CDD" id="cd09485">
    <property type="entry name" value="LIM_Eplin_alpha_beta"/>
    <property type="match status" value="1"/>
</dbReference>
<evidence type="ECO:0000259" key="6">
    <source>
        <dbReference type="PROSITE" id="PS50023"/>
    </source>
</evidence>
<dbReference type="Gene3D" id="2.10.110.10">
    <property type="entry name" value="Cysteine Rich Protein"/>
    <property type="match status" value="1"/>
</dbReference>
<keyword evidence="3 4" id="KW-0440">LIM domain</keyword>
<reference evidence="7" key="1">
    <citation type="submission" date="2023-03" db="EMBL/GenBank/DDBJ databases">
        <title>Electrophorus voltai genome.</title>
        <authorList>
            <person name="Bian C."/>
        </authorList>
    </citation>
    <scope>NUCLEOTIDE SEQUENCE</scope>
    <source>
        <strain evidence="7">CB-2022</strain>
        <tissue evidence="7">Muscle</tissue>
    </source>
</reference>
<sequence>MAVSSFDRRQWASQSLRVTAKELSMVGARGKNAAIAERFSKYQKAAEEINSDKKNLTEGGAPALCCGSLSILRRQWEAQHPPSPDRAAPLRRQEREPAAPPSRGSAEGNGRVCRVPPRSPRMETQQMRGAEEVAEGPPTDKPAVPLISLKMMFESKVRKTHVRVVRGSSRLWRACVSRRWRQGVAYAHPPPPGGDVMGSGRRTISIPGGHGFTLTSSNRCVGSPVKQEEVALKKWNSETKVQQNNVNCSLLVLQVSLWPVQFFQGSSSKPRCRLIDLSDLDMEVHASSTRQKENVPPTSPDTETCSADLCLMTSAYELDSMKESATDSNGSCVTTPVSDQAQSKAFKKFCLPVRESCVMCMKTVYPLERLVANQQIYHNSCFRCVHCNTKLSLVNYASLNSNIYCKPHFCQLFKAKGNYDEGFSHRPRKELWEAGGLDVEEQVKEFPTENSASPTVEESPLEKVNVLTATLETRAQSAPERLEKPVETGRLKISWPPQTDEREEGLPQACAAADGGIICPIRPKWPPEGDSAPFSAEKAELSSIRGSSSLKERSRPFSGGSSTPPTVQPGETRPALLKPAKEEEPWGETPLPHPAQVTPLPAEDSAQEEEEAEYDREQVEEEEQVDEEKLEGGEVTENKGDCQEEVEQASLTYQSTSLDNTPPSSPLSESGSGSEQQKNSQDVGFWDGEEDQANDSMEDLIRRNRLYYEEEEED</sequence>
<evidence type="ECO:0000256" key="1">
    <source>
        <dbReference type="ARBA" id="ARBA00022723"/>
    </source>
</evidence>
<proteinExistence type="predicted"/>
<evidence type="ECO:0000256" key="5">
    <source>
        <dbReference type="SAM" id="MobiDB-lite"/>
    </source>
</evidence>
<dbReference type="SMART" id="SM00132">
    <property type="entry name" value="LIM"/>
    <property type="match status" value="1"/>
</dbReference>
<dbReference type="GO" id="GO:0046872">
    <property type="term" value="F:metal ion binding"/>
    <property type="evidence" value="ECO:0007669"/>
    <property type="project" value="UniProtKB-KW"/>
</dbReference>
<evidence type="ECO:0000313" key="8">
    <source>
        <dbReference type="Proteomes" id="UP001239994"/>
    </source>
</evidence>
<feature type="compositionally biased region" description="Low complexity" evidence="5">
    <location>
        <begin position="666"/>
        <end position="675"/>
    </location>
</feature>
<feature type="region of interest" description="Disordered" evidence="5">
    <location>
        <begin position="521"/>
        <end position="714"/>
    </location>
</feature>
<keyword evidence="1 4" id="KW-0479">Metal-binding</keyword>
<gene>
    <name evidence="7" type="ORF">P4O66_020867</name>
</gene>
<dbReference type="InterPro" id="IPR001781">
    <property type="entry name" value="Znf_LIM"/>
</dbReference>
<comment type="caution">
    <text evidence="7">The sequence shown here is derived from an EMBL/GenBank/DDBJ whole genome shotgun (WGS) entry which is preliminary data.</text>
</comment>
<accession>A0AAD9E365</accession>
<dbReference type="InterPro" id="IPR028740">
    <property type="entry name" value="EPLIN_Lim_dom"/>
</dbReference>
<feature type="compositionally biased region" description="Acidic residues" evidence="5">
    <location>
        <begin position="605"/>
        <end position="629"/>
    </location>
</feature>
<evidence type="ECO:0000256" key="2">
    <source>
        <dbReference type="ARBA" id="ARBA00022833"/>
    </source>
</evidence>
<protein>
    <recommendedName>
        <fullName evidence="6">LIM zinc-binding domain-containing protein</fullName>
    </recommendedName>
</protein>
<dbReference type="Proteomes" id="UP001239994">
    <property type="component" value="Unassembled WGS sequence"/>
</dbReference>
<dbReference type="FunFam" id="2.10.110.10:FF:000002">
    <property type="entry name" value="LIM domain and actin-binding 1"/>
    <property type="match status" value="1"/>
</dbReference>
<keyword evidence="8" id="KW-1185">Reference proteome</keyword>
<feature type="compositionally biased region" description="Polar residues" evidence="5">
    <location>
        <begin position="649"/>
        <end position="661"/>
    </location>
</feature>
<dbReference type="PROSITE" id="PS50023">
    <property type="entry name" value="LIM_DOMAIN_2"/>
    <property type="match status" value="1"/>
</dbReference>
<feature type="compositionally biased region" description="Basic and acidic residues" evidence="5">
    <location>
        <begin position="699"/>
        <end position="708"/>
    </location>
</feature>
<feature type="compositionally biased region" description="Basic and acidic residues" evidence="5">
    <location>
        <begin position="630"/>
        <end position="642"/>
    </location>
</feature>
<dbReference type="SUPFAM" id="SSF57716">
    <property type="entry name" value="Glucocorticoid receptor-like (DNA-binding domain)"/>
    <property type="match status" value="2"/>
</dbReference>
<name>A0AAD9E365_9TELE</name>
<feature type="compositionally biased region" description="Acidic residues" evidence="5">
    <location>
        <begin position="687"/>
        <end position="698"/>
    </location>
</feature>
<dbReference type="PANTHER" id="PTHR24206">
    <property type="entry name" value="OS06G0237300 PROTEIN"/>
    <property type="match status" value="1"/>
</dbReference>
<organism evidence="7 8">
    <name type="scientific">Electrophorus voltai</name>
    <dbReference type="NCBI Taxonomy" id="2609070"/>
    <lineage>
        <taxon>Eukaryota</taxon>
        <taxon>Metazoa</taxon>
        <taxon>Chordata</taxon>
        <taxon>Craniata</taxon>
        <taxon>Vertebrata</taxon>
        <taxon>Euteleostomi</taxon>
        <taxon>Actinopterygii</taxon>
        <taxon>Neopterygii</taxon>
        <taxon>Teleostei</taxon>
        <taxon>Ostariophysi</taxon>
        <taxon>Gymnotiformes</taxon>
        <taxon>Gymnotoidei</taxon>
        <taxon>Gymnotidae</taxon>
        <taxon>Electrophorus</taxon>
    </lineage>
</organism>
<dbReference type="PROSITE" id="PS00478">
    <property type="entry name" value="LIM_DOMAIN_1"/>
    <property type="match status" value="1"/>
</dbReference>
<dbReference type="EMBL" id="JAROKS010000005">
    <property type="protein sequence ID" value="KAK1803431.1"/>
    <property type="molecule type" value="Genomic_DNA"/>
</dbReference>
<keyword evidence="2 4" id="KW-0862">Zinc</keyword>
<evidence type="ECO:0000256" key="4">
    <source>
        <dbReference type="PROSITE-ProRule" id="PRU00125"/>
    </source>
</evidence>